<keyword evidence="3" id="KW-1185">Reference proteome</keyword>
<gene>
    <name evidence="2" type="ORF">PEDI_24090</name>
</gene>
<dbReference type="RefSeq" id="WP_338237299.1">
    <property type="nucleotide sequence ID" value="NZ_BQKE01000001.1"/>
</dbReference>
<protein>
    <submittedName>
        <fullName evidence="2">Uncharacterized protein</fullName>
    </submittedName>
</protein>
<reference evidence="2 3" key="1">
    <citation type="submission" date="2021-12" db="EMBL/GenBank/DDBJ databases">
        <title>Genome sequencing of bacteria with rrn-lacking chromosome and rrn-plasmid.</title>
        <authorList>
            <person name="Anda M."/>
            <person name="Iwasaki W."/>
        </authorList>
    </citation>
    <scope>NUCLEOTIDE SEQUENCE [LARGE SCALE GENOMIC DNA]</scope>
    <source>
        <strain evidence="2 3">NBRC 15940</strain>
    </source>
</reference>
<keyword evidence="1" id="KW-0812">Transmembrane</keyword>
<proteinExistence type="predicted"/>
<evidence type="ECO:0000313" key="3">
    <source>
        <dbReference type="Proteomes" id="UP001310022"/>
    </source>
</evidence>
<accession>A0AAN5AKI8</accession>
<feature type="transmembrane region" description="Helical" evidence="1">
    <location>
        <begin position="12"/>
        <end position="31"/>
    </location>
</feature>
<sequence length="94" mass="10942">MKNILAKFLSGLIASFMLFFSISFMTVIPQLHSFLFRPDRIQFKIGFPLVYYQEMLVDCPDFNYHWSLANLLLDFGIGMLLVMSGCAIFQKYVK</sequence>
<keyword evidence="1" id="KW-1133">Transmembrane helix</keyword>
<feature type="transmembrane region" description="Helical" evidence="1">
    <location>
        <begin position="64"/>
        <end position="89"/>
    </location>
</feature>
<dbReference type="AlphaFoldDB" id="A0AAN5AKI8"/>
<keyword evidence="1" id="KW-0472">Membrane</keyword>
<evidence type="ECO:0000313" key="2">
    <source>
        <dbReference type="EMBL" id="GJM61857.1"/>
    </source>
</evidence>
<dbReference type="Proteomes" id="UP001310022">
    <property type="component" value="Unassembled WGS sequence"/>
</dbReference>
<name>A0AAN5AKI8_9BACT</name>
<evidence type="ECO:0000256" key="1">
    <source>
        <dbReference type="SAM" id="Phobius"/>
    </source>
</evidence>
<organism evidence="2 3">
    <name type="scientific">Persicobacter diffluens</name>
    <dbReference type="NCBI Taxonomy" id="981"/>
    <lineage>
        <taxon>Bacteria</taxon>
        <taxon>Pseudomonadati</taxon>
        <taxon>Bacteroidota</taxon>
        <taxon>Cytophagia</taxon>
        <taxon>Cytophagales</taxon>
        <taxon>Persicobacteraceae</taxon>
        <taxon>Persicobacter</taxon>
    </lineage>
</organism>
<comment type="caution">
    <text evidence="2">The sequence shown here is derived from an EMBL/GenBank/DDBJ whole genome shotgun (WGS) entry which is preliminary data.</text>
</comment>
<dbReference type="EMBL" id="BQKE01000001">
    <property type="protein sequence ID" value="GJM61857.1"/>
    <property type="molecule type" value="Genomic_DNA"/>
</dbReference>